<dbReference type="GO" id="GO:0016051">
    <property type="term" value="P:carbohydrate biosynthetic process"/>
    <property type="evidence" value="ECO:0007669"/>
    <property type="project" value="InterPro"/>
</dbReference>
<dbReference type="SUPFAM" id="SSF51269">
    <property type="entry name" value="AFP III-like domain"/>
    <property type="match status" value="1"/>
</dbReference>
<dbReference type="Gene3D" id="3.20.20.70">
    <property type="entry name" value="Aldolase class I"/>
    <property type="match status" value="1"/>
</dbReference>
<dbReference type="InterPro" id="IPR036732">
    <property type="entry name" value="AFP_Neu5c_C_sf"/>
</dbReference>
<dbReference type="SUPFAM" id="SSF51569">
    <property type="entry name" value="Aldolase"/>
    <property type="match status" value="1"/>
</dbReference>
<evidence type="ECO:0000259" key="1">
    <source>
        <dbReference type="PROSITE" id="PS50844"/>
    </source>
</evidence>
<feature type="domain" description="AFP-like" evidence="1">
    <location>
        <begin position="293"/>
        <end position="348"/>
    </location>
</feature>
<dbReference type="SMART" id="SM00858">
    <property type="entry name" value="SAF"/>
    <property type="match status" value="1"/>
</dbReference>
<dbReference type="InterPro" id="IPR051690">
    <property type="entry name" value="PseI-like"/>
</dbReference>
<dbReference type="Gene3D" id="3.90.1210.10">
    <property type="entry name" value="Antifreeze-like/N-acetylneuraminic acid synthase C-terminal domain"/>
    <property type="match status" value="1"/>
</dbReference>
<dbReference type="EMBL" id="UINC01000660">
    <property type="protein sequence ID" value="SUZ59063.1"/>
    <property type="molecule type" value="Genomic_DNA"/>
</dbReference>
<dbReference type="PANTHER" id="PTHR42966:SF1">
    <property type="entry name" value="SIALIC ACID SYNTHASE"/>
    <property type="match status" value="1"/>
</dbReference>
<dbReference type="GO" id="GO:0047444">
    <property type="term" value="F:N-acylneuraminate-9-phosphate synthase activity"/>
    <property type="evidence" value="ECO:0007669"/>
    <property type="project" value="TreeGrafter"/>
</dbReference>
<dbReference type="InterPro" id="IPR013974">
    <property type="entry name" value="SAF"/>
</dbReference>
<dbReference type="CDD" id="cd11615">
    <property type="entry name" value="SAF_NeuB_like"/>
    <property type="match status" value="1"/>
</dbReference>
<dbReference type="Pfam" id="PF08666">
    <property type="entry name" value="SAF"/>
    <property type="match status" value="1"/>
</dbReference>
<sequence>MSSALTWEIAPGRKIGDGQPCFVIAEIGSNHNQDFSLAKKTIDAAAEAGVDAVKFQTFRAETHYSIHAPSISSSGSRSTFELVKSLELDRSWHAPLKKYCESLNLIFLSSACDIEAIDELDELEIAALKVPSCELSDLGLIRHMAQTGRPLILSTGLADWMDIQRAIDTCRDVGNRNLVLLQCTSLYPAPPHLSNLEAIKVMRDAFGVLTGYSDHTEGNHVCLASVALGACVIEKHLTLDRKLVGPDHPFSMEPTQFKEMMQRLRDVEAALGDGTKTGPRSEEREVFEQGRRSLHAKIRIPKGAVIKREMITAKRPGLGIPPYLLDLIIGRVARSDIEADQWITWTMI</sequence>
<reference evidence="2" key="1">
    <citation type="submission" date="2018-05" db="EMBL/GenBank/DDBJ databases">
        <authorList>
            <person name="Lanie J.A."/>
            <person name="Ng W.-L."/>
            <person name="Kazmierczak K.M."/>
            <person name="Andrzejewski T.M."/>
            <person name="Davidsen T.M."/>
            <person name="Wayne K.J."/>
            <person name="Tettelin H."/>
            <person name="Glass J.I."/>
            <person name="Rusch D."/>
            <person name="Podicherti R."/>
            <person name="Tsui H.-C.T."/>
            <person name="Winkler M.E."/>
        </authorList>
    </citation>
    <scope>NUCLEOTIDE SEQUENCE</scope>
</reference>
<organism evidence="2">
    <name type="scientific">marine metagenome</name>
    <dbReference type="NCBI Taxonomy" id="408172"/>
    <lineage>
        <taxon>unclassified sequences</taxon>
        <taxon>metagenomes</taxon>
        <taxon>ecological metagenomes</taxon>
    </lineage>
</organism>
<dbReference type="PROSITE" id="PS50844">
    <property type="entry name" value="AFP_LIKE"/>
    <property type="match status" value="1"/>
</dbReference>
<name>A0A381P041_9ZZZZ</name>
<dbReference type="InterPro" id="IPR013132">
    <property type="entry name" value="PseI/NeuA/B-like_N"/>
</dbReference>
<dbReference type="PANTHER" id="PTHR42966">
    <property type="entry name" value="N-ACETYLNEURAMINATE SYNTHASE"/>
    <property type="match status" value="1"/>
</dbReference>
<dbReference type="InterPro" id="IPR013785">
    <property type="entry name" value="Aldolase_TIM"/>
</dbReference>
<dbReference type="AlphaFoldDB" id="A0A381P041"/>
<dbReference type="InterPro" id="IPR057736">
    <property type="entry name" value="SAF_PseI/NeuA/NeuB"/>
</dbReference>
<dbReference type="InterPro" id="IPR006190">
    <property type="entry name" value="SAF_AFP_Neu5Ac"/>
</dbReference>
<dbReference type="Pfam" id="PF03102">
    <property type="entry name" value="NeuB"/>
    <property type="match status" value="1"/>
</dbReference>
<proteinExistence type="predicted"/>
<evidence type="ECO:0000313" key="2">
    <source>
        <dbReference type="EMBL" id="SUZ59063.1"/>
    </source>
</evidence>
<protein>
    <recommendedName>
        <fullName evidence="1">AFP-like domain-containing protein</fullName>
    </recommendedName>
</protein>
<gene>
    <name evidence="2" type="ORF">METZ01_LOCUS11917</name>
</gene>
<accession>A0A381P041</accession>